<comment type="similarity">
    <text evidence="1">Belongs to the UDP-glucose/GDP-mannose dehydrogenase family.</text>
</comment>
<keyword evidence="6" id="KW-1185">Reference proteome</keyword>
<sequence length="187" mass="20699">MTVERIVSVVGLGYVGLPVAVAFGKVRRTIGFDINRTRIKELREGHDRTAEVAAGDLAQADILFTDRIEDLRQANFHIVAVPTPIDEANQPDLSLVCLASETVGKALKPGDIVVYESTVYPGVTEDECIPVLERVSGLKGGSTSRWATARSGSTRATRSTPSPRSRRWSPARTGRPWRWWRRSTARW</sequence>
<evidence type="ECO:0000256" key="2">
    <source>
        <dbReference type="SAM" id="MobiDB-lite"/>
    </source>
</evidence>
<comment type="caution">
    <text evidence="5">The sequence shown here is derived from an EMBL/GenBank/DDBJ whole genome shotgun (WGS) entry which is preliminary data.</text>
</comment>
<dbReference type="InterPro" id="IPR017476">
    <property type="entry name" value="UDP-Glc/GDP-Man"/>
</dbReference>
<reference evidence="5 6" key="1">
    <citation type="submission" date="2017-04" db="EMBL/GenBank/DDBJ databases">
        <authorList>
            <consortium name="Geobacter pelophilus Genome Sequencing"/>
            <person name="Aoyagi T."/>
            <person name="Koike H."/>
            <person name="Hori T."/>
        </authorList>
    </citation>
    <scope>NUCLEOTIDE SEQUENCE [LARGE SCALE GENOMIC DNA]</scope>
    <source>
        <strain evidence="5 6">Drf2</strain>
    </source>
</reference>
<organism evidence="5 6">
    <name type="scientific">Geoanaerobacter pelophilus</name>
    <dbReference type="NCBI Taxonomy" id="60036"/>
    <lineage>
        <taxon>Bacteria</taxon>
        <taxon>Pseudomonadati</taxon>
        <taxon>Thermodesulfobacteriota</taxon>
        <taxon>Desulfuromonadia</taxon>
        <taxon>Geobacterales</taxon>
        <taxon>Geobacteraceae</taxon>
        <taxon>Geoanaerobacter</taxon>
    </lineage>
</organism>
<gene>
    <name evidence="5" type="ORF">GPEL0_01f1142</name>
</gene>
<dbReference type="PIRSF" id="PIRSF000124">
    <property type="entry name" value="UDPglc_GDPman_dh"/>
    <property type="match status" value="1"/>
</dbReference>
<keyword evidence="3" id="KW-0812">Transmembrane</keyword>
<dbReference type="InterPro" id="IPR028359">
    <property type="entry name" value="UDP_ManNAc/GlcNAc_DH"/>
</dbReference>
<evidence type="ECO:0000256" key="1">
    <source>
        <dbReference type="ARBA" id="ARBA00006601"/>
    </source>
</evidence>
<evidence type="ECO:0000259" key="4">
    <source>
        <dbReference type="Pfam" id="PF03721"/>
    </source>
</evidence>
<feature type="domain" description="UDP-glucose/GDP-mannose dehydrogenase N-terminal" evidence="4">
    <location>
        <begin position="7"/>
        <end position="136"/>
    </location>
</feature>
<dbReference type="EMBL" id="BDQG01000001">
    <property type="protein sequence ID" value="GAW65990.1"/>
    <property type="molecule type" value="Genomic_DNA"/>
</dbReference>
<dbReference type="InterPro" id="IPR001732">
    <property type="entry name" value="UDP-Glc/GDP-Man_DH_N"/>
</dbReference>
<proteinExistence type="inferred from homology"/>
<dbReference type="Gene3D" id="3.40.50.720">
    <property type="entry name" value="NAD(P)-binding Rossmann-like Domain"/>
    <property type="match status" value="1"/>
</dbReference>
<dbReference type="PIRSF" id="PIRSF500136">
    <property type="entry name" value="UDP_ManNAc_DH"/>
    <property type="match status" value="1"/>
</dbReference>
<dbReference type="InterPro" id="IPR036291">
    <property type="entry name" value="NAD(P)-bd_dom_sf"/>
</dbReference>
<name>A0ABQ0MFX0_9BACT</name>
<feature type="transmembrane region" description="Helical" evidence="3">
    <location>
        <begin position="6"/>
        <end position="26"/>
    </location>
</feature>
<dbReference type="PANTHER" id="PTHR43491:SF2">
    <property type="entry name" value="UDP-N-ACETYL-D-MANNOSAMINE DEHYDROGENASE"/>
    <property type="match status" value="1"/>
</dbReference>
<feature type="region of interest" description="Disordered" evidence="2">
    <location>
        <begin position="139"/>
        <end position="171"/>
    </location>
</feature>
<keyword evidence="3" id="KW-1133">Transmembrane helix</keyword>
<dbReference type="SUPFAM" id="SSF51735">
    <property type="entry name" value="NAD(P)-binding Rossmann-fold domains"/>
    <property type="match status" value="1"/>
</dbReference>
<accession>A0ABQ0MFX0</accession>
<keyword evidence="3" id="KW-0472">Membrane</keyword>
<evidence type="ECO:0000313" key="5">
    <source>
        <dbReference type="EMBL" id="GAW65990.1"/>
    </source>
</evidence>
<feature type="compositionally biased region" description="Low complexity" evidence="2">
    <location>
        <begin position="142"/>
        <end position="163"/>
    </location>
</feature>
<protein>
    <submittedName>
        <fullName evidence="5">GDP-mannose dehydrogenase</fullName>
    </submittedName>
</protein>
<dbReference type="Proteomes" id="UP000194153">
    <property type="component" value="Unassembled WGS sequence"/>
</dbReference>
<evidence type="ECO:0000313" key="6">
    <source>
        <dbReference type="Proteomes" id="UP000194153"/>
    </source>
</evidence>
<reference evidence="6" key="2">
    <citation type="submission" date="2017-05" db="EMBL/GenBank/DDBJ databases">
        <title>Draft genome sequence of Geobacter pelophilus, a iron(III)-reducing bacteria.</title>
        <authorList>
            <person name="Aoyagi T."/>
            <person name="Koike H."/>
            <person name="Morita T."/>
            <person name="Sato Y."/>
            <person name="Habe H."/>
            <person name="Hori T."/>
        </authorList>
    </citation>
    <scope>NUCLEOTIDE SEQUENCE [LARGE SCALE GENOMIC DNA]</scope>
    <source>
        <strain evidence="6">Drf2</strain>
    </source>
</reference>
<dbReference type="Pfam" id="PF03721">
    <property type="entry name" value="UDPG_MGDP_dh_N"/>
    <property type="match status" value="1"/>
</dbReference>
<dbReference type="PANTHER" id="PTHR43491">
    <property type="entry name" value="UDP-N-ACETYL-D-MANNOSAMINE DEHYDROGENASE"/>
    <property type="match status" value="1"/>
</dbReference>
<evidence type="ECO:0000256" key="3">
    <source>
        <dbReference type="SAM" id="Phobius"/>
    </source>
</evidence>